<reference evidence="3" key="1">
    <citation type="journal article" date="2021" name="J Fungi (Basel)">
        <title>Virulence traits and population genomics of the black yeast Aureobasidium melanogenum.</title>
        <authorList>
            <person name="Cernosa A."/>
            <person name="Sun X."/>
            <person name="Gostincar C."/>
            <person name="Fang C."/>
            <person name="Gunde-Cimerman N."/>
            <person name="Song Z."/>
        </authorList>
    </citation>
    <scope>NUCLEOTIDE SEQUENCE</scope>
    <source>
        <strain evidence="3">EXF-9298</strain>
    </source>
</reference>
<protein>
    <submittedName>
        <fullName evidence="3">Uncharacterized protein</fullName>
    </submittedName>
</protein>
<organism evidence="3 4">
    <name type="scientific">Aureobasidium melanogenum</name>
    <name type="common">Aureobasidium pullulans var. melanogenum</name>
    <dbReference type="NCBI Taxonomy" id="46634"/>
    <lineage>
        <taxon>Eukaryota</taxon>
        <taxon>Fungi</taxon>
        <taxon>Dikarya</taxon>
        <taxon>Ascomycota</taxon>
        <taxon>Pezizomycotina</taxon>
        <taxon>Dothideomycetes</taxon>
        <taxon>Dothideomycetidae</taxon>
        <taxon>Dothideales</taxon>
        <taxon>Saccotheciaceae</taxon>
        <taxon>Aureobasidium</taxon>
    </lineage>
</organism>
<keyword evidence="1" id="KW-0175">Coiled coil</keyword>
<evidence type="ECO:0000313" key="3">
    <source>
        <dbReference type="EMBL" id="KAG9981616.1"/>
    </source>
</evidence>
<comment type="caution">
    <text evidence="3">The sequence shown here is derived from an EMBL/GenBank/DDBJ whole genome shotgun (WGS) entry which is preliminary data.</text>
</comment>
<evidence type="ECO:0000313" key="4">
    <source>
        <dbReference type="Proteomes" id="UP000729357"/>
    </source>
</evidence>
<sequence length="535" mass="58005">MAGASSRTLATVVTPSSSAVSTVTEPSTGLHGSAQHDYSTNGSQYSHDNVLDSSTKASKDRNCPFCNQAFTSSSLGRHLDLYIKPKDPKPADGIHDVEEIKVMRGSITRRKPRNSLRANANDNSRLQHDNDDGNDRGTPTGQWARLMTIAPQNIAGSPSSAAIASPVNLQDSCSSLNTASRQGTGVINNLSSHTFGPSPSNRMTVAQIQRPSQIKDHDLQDDVKATKLTLREDPGSLETARRRVPHQDDLTFDFCSMNFPSLCLNVLSAPQTLFSTTPFASSDSWSLDAPSDAQLDAIQRQVSQRVQRGPTPIPEKDARRLQSHLQAAWNNWSPLSDEDKSSIWRMEIMRAFARADQRSKEKNQELVKAKQEIAQLKDQFACPPSTLSEQVAGAIPSGASATSARNMQPAPAQSPVTSTYNVGASQTPLQNSHASVHGAVSRQLSAHQISDDEDADADADADEDADSEEALSTSTPHWGSQAYRSFSDNYMTRVINTNGKRPPSSFDRPHAKNMKTYHDSPHPPDTDVLGARAVG</sequence>
<evidence type="ECO:0000256" key="2">
    <source>
        <dbReference type="SAM" id="MobiDB-lite"/>
    </source>
</evidence>
<feature type="region of interest" description="Disordered" evidence="2">
    <location>
        <begin position="105"/>
        <end position="140"/>
    </location>
</feature>
<feature type="compositionally biased region" description="Low complexity" evidence="2">
    <location>
        <begin position="10"/>
        <end position="28"/>
    </location>
</feature>
<feature type="region of interest" description="Disordered" evidence="2">
    <location>
        <begin position="494"/>
        <end position="535"/>
    </location>
</feature>
<reference evidence="3" key="2">
    <citation type="submission" date="2021-08" db="EMBL/GenBank/DDBJ databases">
        <authorList>
            <person name="Gostincar C."/>
            <person name="Sun X."/>
            <person name="Song Z."/>
            <person name="Gunde-Cimerman N."/>
        </authorList>
    </citation>
    <scope>NUCLEOTIDE SEQUENCE</scope>
    <source>
        <strain evidence="3">EXF-9298</strain>
    </source>
</reference>
<dbReference type="Proteomes" id="UP000729357">
    <property type="component" value="Unassembled WGS sequence"/>
</dbReference>
<feature type="compositionally biased region" description="Basic and acidic residues" evidence="2">
    <location>
        <begin position="516"/>
        <end position="525"/>
    </location>
</feature>
<name>A0A9P8JTV3_AURME</name>
<dbReference type="EMBL" id="JAHFXS010000825">
    <property type="protein sequence ID" value="KAG9981616.1"/>
    <property type="molecule type" value="Genomic_DNA"/>
</dbReference>
<feature type="non-terminal residue" evidence="3">
    <location>
        <position position="535"/>
    </location>
</feature>
<feature type="compositionally biased region" description="Polar residues" evidence="2">
    <location>
        <begin position="414"/>
        <end position="434"/>
    </location>
</feature>
<accession>A0A9P8JTV3</accession>
<feature type="compositionally biased region" description="Basic and acidic residues" evidence="2">
    <location>
        <begin position="125"/>
        <end position="135"/>
    </location>
</feature>
<evidence type="ECO:0000256" key="1">
    <source>
        <dbReference type="SAM" id="Coils"/>
    </source>
</evidence>
<feature type="compositionally biased region" description="Polar residues" evidence="2">
    <location>
        <begin position="36"/>
        <end position="56"/>
    </location>
</feature>
<gene>
    <name evidence="3" type="ORF">KCU98_g7342</name>
</gene>
<proteinExistence type="predicted"/>
<feature type="compositionally biased region" description="Polar residues" evidence="2">
    <location>
        <begin position="471"/>
        <end position="482"/>
    </location>
</feature>
<feature type="coiled-coil region" evidence="1">
    <location>
        <begin position="352"/>
        <end position="379"/>
    </location>
</feature>
<dbReference type="AlphaFoldDB" id="A0A9P8JTV3"/>
<keyword evidence="4" id="KW-1185">Reference proteome</keyword>
<feature type="compositionally biased region" description="Acidic residues" evidence="2">
    <location>
        <begin position="451"/>
        <end position="469"/>
    </location>
</feature>
<feature type="region of interest" description="Disordered" evidence="2">
    <location>
        <begin position="1"/>
        <end position="58"/>
    </location>
</feature>
<feature type="region of interest" description="Disordered" evidence="2">
    <location>
        <begin position="398"/>
        <end position="482"/>
    </location>
</feature>